<evidence type="ECO:0000313" key="2">
    <source>
        <dbReference type="Proteomes" id="UP001432027"/>
    </source>
</evidence>
<evidence type="ECO:0000313" key="1">
    <source>
        <dbReference type="EMBL" id="GMT00759.1"/>
    </source>
</evidence>
<protein>
    <submittedName>
        <fullName evidence="1">Uncharacterized protein</fullName>
    </submittedName>
</protein>
<reference evidence="1" key="1">
    <citation type="submission" date="2023-10" db="EMBL/GenBank/DDBJ databases">
        <title>Genome assembly of Pristionchus species.</title>
        <authorList>
            <person name="Yoshida K."/>
            <person name="Sommer R.J."/>
        </authorList>
    </citation>
    <scope>NUCLEOTIDE SEQUENCE</scope>
    <source>
        <strain evidence="1">RS0144</strain>
    </source>
</reference>
<organism evidence="1 2">
    <name type="scientific">Pristionchus entomophagus</name>
    <dbReference type="NCBI Taxonomy" id="358040"/>
    <lineage>
        <taxon>Eukaryota</taxon>
        <taxon>Metazoa</taxon>
        <taxon>Ecdysozoa</taxon>
        <taxon>Nematoda</taxon>
        <taxon>Chromadorea</taxon>
        <taxon>Rhabditida</taxon>
        <taxon>Rhabditina</taxon>
        <taxon>Diplogasteromorpha</taxon>
        <taxon>Diplogasteroidea</taxon>
        <taxon>Neodiplogasteridae</taxon>
        <taxon>Pristionchus</taxon>
    </lineage>
</organism>
<gene>
    <name evidence="1" type="ORF">PENTCL1PPCAC_22933</name>
</gene>
<dbReference type="EMBL" id="BTSX01000005">
    <property type="protein sequence ID" value="GMT00759.1"/>
    <property type="molecule type" value="Genomic_DNA"/>
</dbReference>
<accession>A0AAV5U3M5</accession>
<comment type="caution">
    <text evidence="1">The sequence shown here is derived from an EMBL/GenBank/DDBJ whole genome shotgun (WGS) entry which is preliminary data.</text>
</comment>
<feature type="non-terminal residue" evidence="1">
    <location>
        <position position="1"/>
    </location>
</feature>
<dbReference type="Proteomes" id="UP001432027">
    <property type="component" value="Unassembled WGS sequence"/>
</dbReference>
<dbReference type="AlphaFoldDB" id="A0AAV5U3M5"/>
<keyword evidence="2" id="KW-1185">Reference proteome</keyword>
<feature type="non-terminal residue" evidence="1">
    <location>
        <position position="71"/>
    </location>
</feature>
<sequence>KQEWDALLRRVDSDCSPDMEEVRVVVDKAIAVPSLHPFSMFGYSMMHVSDWPSSSLPRRDCANFSQSSPIE</sequence>
<name>A0AAV5U3M5_9BILA</name>
<proteinExistence type="predicted"/>